<dbReference type="Proteomes" id="UP001165283">
    <property type="component" value="Unassembled WGS sequence"/>
</dbReference>
<dbReference type="EMBL" id="JAGSOV010000050">
    <property type="protein sequence ID" value="MCO1658121.1"/>
    <property type="molecule type" value="Genomic_DNA"/>
</dbReference>
<dbReference type="RefSeq" id="WP_252441767.1">
    <property type="nucleotide sequence ID" value="NZ_JAGSOV010000050.1"/>
</dbReference>
<feature type="region of interest" description="Disordered" evidence="6">
    <location>
        <begin position="199"/>
        <end position="260"/>
    </location>
</feature>
<gene>
    <name evidence="9" type="ORF">KDL28_23960</name>
</gene>
<dbReference type="InterPro" id="IPR039425">
    <property type="entry name" value="RNA_pol_sigma-70-like"/>
</dbReference>
<evidence type="ECO:0000256" key="4">
    <source>
        <dbReference type="ARBA" id="ARBA00023125"/>
    </source>
</evidence>
<evidence type="ECO:0000256" key="6">
    <source>
        <dbReference type="SAM" id="MobiDB-lite"/>
    </source>
</evidence>
<sequence>MTADAATAEVAAVEPMVRAICRNRLGHHAGDDVAQRVLLRIWQSLDRGREFDNLHTYAAASARYESMPDSVRRAGRRPEPLASGELVDFWADPAPGPAEQVERTEQAAAAAARVEDLLGQLTPGQAQALRATVLAERSTDEAARELGLKPTSVRSAQVRAMARLRELCGARSTNPLASNRTSAERGKHAWQLERARLAARQADADGGSDEAHSTDDPVDLARAAAVTADHAVHQLAHPVPSDEQAAERAESDDDDAGWQR</sequence>
<dbReference type="Pfam" id="PF08281">
    <property type="entry name" value="Sigma70_r4_2"/>
    <property type="match status" value="1"/>
</dbReference>
<feature type="domain" description="RNA polymerase sigma-70 region 2" evidence="7">
    <location>
        <begin position="11"/>
        <end position="76"/>
    </location>
</feature>
<evidence type="ECO:0000256" key="2">
    <source>
        <dbReference type="ARBA" id="ARBA00023015"/>
    </source>
</evidence>
<evidence type="ECO:0000313" key="10">
    <source>
        <dbReference type="Proteomes" id="UP001165283"/>
    </source>
</evidence>
<keyword evidence="4" id="KW-0238">DNA-binding</keyword>
<keyword evidence="3" id="KW-0731">Sigma factor</keyword>
<keyword evidence="5" id="KW-0804">Transcription</keyword>
<feature type="compositionally biased region" description="Acidic residues" evidence="6">
    <location>
        <begin position="250"/>
        <end position="260"/>
    </location>
</feature>
<protein>
    <submittedName>
        <fullName evidence="9">Sigma-70 family RNA polymerase sigma factor</fullName>
    </submittedName>
</protein>
<keyword evidence="10" id="KW-1185">Reference proteome</keyword>
<evidence type="ECO:0000259" key="7">
    <source>
        <dbReference type="Pfam" id="PF04542"/>
    </source>
</evidence>
<feature type="domain" description="RNA polymerase sigma factor 70 region 4 type 2" evidence="8">
    <location>
        <begin position="113"/>
        <end position="164"/>
    </location>
</feature>
<dbReference type="Pfam" id="PF04542">
    <property type="entry name" value="Sigma70_r2"/>
    <property type="match status" value="1"/>
</dbReference>
<keyword evidence="2" id="KW-0805">Transcription regulation</keyword>
<evidence type="ECO:0000256" key="3">
    <source>
        <dbReference type="ARBA" id="ARBA00023082"/>
    </source>
</evidence>
<organism evidence="9 10">
    <name type="scientific">Pseudonocardia humida</name>
    <dbReference type="NCBI Taxonomy" id="2800819"/>
    <lineage>
        <taxon>Bacteria</taxon>
        <taxon>Bacillati</taxon>
        <taxon>Actinomycetota</taxon>
        <taxon>Actinomycetes</taxon>
        <taxon>Pseudonocardiales</taxon>
        <taxon>Pseudonocardiaceae</taxon>
        <taxon>Pseudonocardia</taxon>
    </lineage>
</organism>
<dbReference type="SUPFAM" id="SSF88946">
    <property type="entry name" value="Sigma2 domain of RNA polymerase sigma factors"/>
    <property type="match status" value="1"/>
</dbReference>
<dbReference type="InterPro" id="IPR007627">
    <property type="entry name" value="RNA_pol_sigma70_r2"/>
</dbReference>
<proteinExistence type="inferred from homology"/>
<dbReference type="InterPro" id="IPR013324">
    <property type="entry name" value="RNA_pol_sigma_r3/r4-like"/>
</dbReference>
<comment type="similarity">
    <text evidence="1">Belongs to the sigma-70 factor family. ECF subfamily.</text>
</comment>
<dbReference type="Gene3D" id="1.10.1740.10">
    <property type="match status" value="1"/>
</dbReference>
<dbReference type="PANTHER" id="PTHR43133">
    <property type="entry name" value="RNA POLYMERASE ECF-TYPE SIGMA FACTO"/>
    <property type="match status" value="1"/>
</dbReference>
<comment type="caution">
    <text evidence="9">The sequence shown here is derived from an EMBL/GenBank/DDBJ whole genome shotgun (WGS) entry which is preliminary data.</text>
</comment>
<dbReference type="Gene3D" id="1.10.10.10">
    <property type="entry name" value="Winged helix-like DNA-binding domain superfamily/Winged helix DNA-binding domain"/>
    <property type="match status" value="1"/>
</dbReference>
<dbReference type="InterPro" id="IPR013249">
    <property type="entry name" value="RNA_pol_sigma70_r4_t2"/>
</dbReference>
<dbReference type="NCBIfam" id="TIGR02937">
    <property type="entry name" value="sigma70-ECF"/>
    <property type="match status" value="1"/>
</dbReference>
<dbReference type="SUPFAM" id="SSF88659">
    <property type="entry name" value="Sigma3 and sigma4 domains of RNA polymerase sigma factors"/>
    <property type="match status" value="1"/>
</dbReference>
<dbReference type="InterPro" id="IPR013325">
    <property type="entry name" value="RNA_pol_sigma_r2"/>
</dbReference>
<evidence type="ECO:0000256" key="1">
    <source>
        <dbReference type="ARBA" id="ARBA00010641"/>
    </source>
</evidence>
<reference evidence="9" key="1">
    <citation type="submission" date="2021-04" db="EMBL/GenBank/DDBJ databases">
        <title>Pseudonocardia sp. nov., isolated from sandy soil of mangrove forest.</title>
        <authorList>
            <person name="Zan Z."/>
            <person name="Huang R."/>
            <person name="Liu W."/>
        </authorList>
    </citation>
    <scope>NUCLEOTIDE SEQUENCE</scope>
    <source>
        <strain evidence="9">S2-4</strain>
    </source>
</reference>
<evidence type="ECO:0000313" key="9">
    <source>
        <dbReference type="EMBL" id="MCO1658121.1"/>
    </source>
</evidence>
<name>A0ABT1A541_9PSEU</name>
<dbReference type="InterPro" id="IPR036388">
    <property type="entry name" value="WH-like_DNA-bd_sf"/>
</dbReference>
<dbReference type="InterPro" id="IPR014284">
    <property type="entry name" value="RNA_pol_sigma-70_dom"/>
</dbReference>
<evidence type="ECO:0000256" key="5">
    <source>
        <dbReference type="ARBA" id="ARBA00023163"/>
    </source>
</evidence>
<evidence type="ECO:0000259" key="8">
    <source>
        <dbReference type="Pfam" id="PF08281"/>
    </source>
</evidence>
<dbReference type="PANTHER" id="PTHR43133:SF58">
    <property type="entry name" value="ECF RNA POLYMERASE SIGMA FACTOR SIGD"/>
    <property type="match status" value="1"/>
</dbReference>
<accession>A0ABT1A541</accession>
<feature type="compositionally biased region" description="Low complexity" evidence="6">
    <location>
        <begin position="220"/>
        <end position="229"/>
    </location>
</feature>